<reference evidence="2 3" key="1">
    <citation type="submission" date="2018-11" db="EMBL/GenBank/DDBJ databases">
        <authorList>
            <consortium name="Pathogen Informatics"/>
        </authorList>
    </citation>
    <scope>NUCLEOTIDE SEQUENCE [LARGE SCALE GENOMIC DNA]</scope>
    <source>
        <strain evidence="2 3">MHpl1</strain>
    </source>
</reference>
<evidence type="ECO:0000313" key="2">
    <source>
        <dbReference type="EMBL" id="VDO72744.1"/>
    </source>
</evidence>
<evidence type="ECO:0000256" key="1">
    <source>
        <dbReference type="SAM" id="MobiDB-lite"/>
    </source>
</evidence>
<feature type="region of interest" description="Disordered" evidence="1">
    <location>
        <begin position="57"/>
        <end position="79"/>
    </location>
</feature>
<keyword evidence="3" id="KW-1185">Reference proteome</keyword>
<evidence type="ECO:0000313" key="3">
    <source>
        <dbReference type="Proteomes" id="UP000268014"/>
    </source>
</evidence>
<dbReference type="Proteomes" id="UP000268014">
    <property type="component" value="Unassembled WGS sequence"/>
</dbReference>
<gene>
    <name evidence="2" type="ORF">HPLM_LOCUS18714</name>
</gene>
<protein>
    <submittedName>
        <fullName evidence="2">Uncharacterized protein</fullName>
    </submittedName>
</protein>
<sequence>MEHLMRKIIQSCTIKHKIRHIDSNVQTNMGYMEGAQHRINQPTPFLNLVIAERSNSHGWRSRATYHPPPHVEERRDRVF</sequence>
<name>A0A3P7YM58_HAEPC</name>
<organism evidence="2 3">
    <name type="scientific">Haemonchus placei</name>
    <name type="common">Barber's pole worm</name>
    <dbReference type="NCBI Taxonomy" id="6290"/>
    <lineage>
        <taxon>Eukaryota</taxon>
        <taxon>Metazoa</taxon>
        <taxon>Ecdysozoa</taxon>
        <taxon>Nematoda</taxon>
        <taxon>Chromadorea</taxon>
        <taxon>Rhabditida</taxon>
        <taxon>Rhabditina</taxon>
        <taxon>Rhabditomorpha</taxon>
        <taxon>Strongyloidea</taxon>
        <taxon>Trichostrongylidae</taxon>
        <taxon>Haemonchus</taxon>
    </lineage>
</organism>
<dbReference type="AlphaFoldDB" id="A0A3P7YM58"/>
<proteinExistence type="predicted"/>
<dbReference type="EMBL" id="UZAF01020759">
    <property type="protein sequence ID" value="VDO72744.1"/>
    <property type="molecule type" value="Genomic_DNA"/>
</dbReference>
<feature type="compositionally biased region" description="Basic and acidic residues" evidence="1">
    <location>
        <begin position="69"/>
        <end position="79"/>
    </location>
</feature>
<accession>A0A3P7YM58</accession>